<dbReference type="Pfam" id="PF07681">
    <property type="entry name" value="DoxX"/>
    <property type="match status" value="1"/>
</dbReference>
<protein>
    <submittedName>
        <fullName evidence="8">LuxR family transcriptional regulator</fullName>
    </submittedName>
</protein>
<sequence length="133" mass="14677">MNNPLNKLGQYQGEVLGILRITTAWMFLLHGTAKVIKWPAVDMFAQLPLMSFFGFVGILEVVLGILVLIGFQTRIAAFLASGMMAVAYWGWHALEYGNWFLPMMNGGEPAALFCFIFLFLAAAGPGKWSLDGK</sequence>
<comment type="similarity">
    <text evidence="2">Belongs to the DoxX family.</text>
</comment>
<feature type="transmembrane region" description="Helical" evidence="7">
    <location>
        <begin position="47"/>
        <end position="68"/>
    </location>
</feature>
<name>A0A432WDN8_9GAMM</name>
<dbReference type="OrthoDB" id="346004at2"/>
<evidence type="ECO:0000256" key="2">
    <source>
        <dbReference type="ARBA" id="ARBA00006679"/>
    </source>
</evidence>
<dbReference type="InterPro" id="IPR032808">
    <property type="entry name" value="DoxX"/>
</dbReference>
<organism evidence="8 9">
    <name type="scientific">Aliidiomarina sanyensis</name>
    <dbReference type="NCBI Taxonomy" id="1249555"/>
    <lineage>
        <taxon>Bacteria</taxon>
        <taxon>Pseudomonadati</taxon>
        <taxon>Pseudomonadota</taxon>
        <taxon>Gammaproteobacteria</taxon>
        <taxon>Alteromonadales</taxon>
        <taxon>Idiomarinaceae</taxon>
        <taxon>Aliidiomarina</taxon>
    </lineage>
</organism>
<keyword evidence="3" id="KW-1003">Cell membrane</keyword>
<dbReference type="InterPro" id="IPR051907">
    <property type="entry name" value="DoxX-like_oxidoreductase"/>
</dbReference>
<feature type="transmembrane region" description="Helical" evidence="7">
    <location>
        <begin position="75"/>
        <end position="94"/>
    </location>
</feature>
<evidence type="ECO:0000256" key="4">
    <source>
        <dbReference type="ARBA" id="ARBA00022692"/>
    </source>
</evidence>
<comment type="caution">
    <text evidence="8">The sequence shown here is derived from an EMBL/GenBank/DDBJ whole genome shotgun (WGS) entry which is preliminary data.</text>
</comment>
<accession>A0A432WDN8</accession>
<evidence type="ECO:0000313" key="8">
    <source>
        <dbReference type="EMBL" id="RUO30514.1"/>
    </source>
</evidence>
<evidence type="ECO:0000256" key="7">
    <source>
        <dbReference type="SAM" id="Phobius"/>
    </source>
</evidence>
<dbReference type="PANTHER" id="PTHR33452">
    <property type="entry name" value="OXIDOREDUCTASE CATD-RELATED"/>
    <property type="match status" value="1"/>
</dbReference>
<proteinExistence type="inferred from homology"/>
<dbReference type="EMBL" id="PIPM01000009">
    <property type="protein sequence ID" value="RUO30514.1"/>
    <property type="molecule type" value="Genomic_DNA"/>
</dbReference>
<keyword evidence="9" id="KW-1185">Reference proteome</keyword>
<evidence type="ECO:0000256" key="1">
    <source>
        <dbReference type="ARBA" id="ARBA00004651"/>
    </source>
</evidence>
<keyword evidence="5 7" id="KW-1133">Transmembrane helix</keyword>
<evidence type="ECO:0000256" key="3">
    <source>
        <dbReference type="ARBA" id="ARBA00022475"/>
    </source>
</evidence>
<dbReference type="GO" id="GO:0005886">
    <property type="term" value="C:plasma membrane"/>
    <property type="evidence" value="ECO:0007669"/>
    <property type="project" value="UniProtKB-SubCell"/>
</dbReference>
<evidence type="ECO:0000313" key="9">
    <source>
        <dbReference type="Proteomes" id="UP000288405"/>
    </source>
</evidence>
<evidence type="ECO:0000256" key="6">
    <source>
        <dbReference type="ARBA" id="ARBA00023136"/>
    </source>
</evidence>
<gene>
    <name evidence="8" type="ORF">CWE11_09095</name>
</gene>
<keyword evidence="4 7" id="KW-0812">Transmembrane</keyword>
<evidence type="ECO:0000256" key="5">
    <source>
        <dbReference type="ARBA" id="ARBA00022989"/>
    </source>
</evidence>
<dbReference type="RefSeq" id="WP_126777302.1">
    <property type="nucleotide sequence ID" value="NZ_PIPM01000009.1"/>
</dbReference>
<keyword evidence="6 7" id="KW-0472">Membrane</keyword>
<reference evidence="8 9" key="1">
    <citation type="journal article" date="2011" name="Front. Microbiol.">
        <title>Genomic signatures of strain selection and enhancement in Bacillus atrophaeus var. globigii, a historical biowarfare simulant.</title>
        <authorList>
            <person name="Gibbons H.S."/>
            <person name="Broomall S.M."/>
            <person name="McNew L.A."/>
            <person name="Daligault H."/>
            <person name="Chapman C."/>
            <person name="Bruce D."/>
            <person name="Karavis M."/>
            <person name="Krepps M."/>
            <person name="McGregor P.A."/>
            <person name="Hong C."/>
            <person name="Park K.H."/>
            <person name="Akmal A."/>
            <person name="Feldman A."/>
            <person name="Lin J.S."/>
            <person name="Chang W.E."/>
            <person name="Higgs B.W."/>
            <person name="Demirev P."/>
            <person name="Lindquist J."/>
            <person name="Liem A."/>
            <person name="Fochler E."/>
            <person name="Read T.D."/>
            <person name="Tapia R."/>
            <person name="Johnson S."/>
            <person name="Bishop-Lilly K.A."/>
            <person name="Detter C."/>
            <person name="Han C."/>
            <person name="Sozhamannan S."/>
            <person name="Rosenzweig C.N."/>
            <person name="Skowronski E.W."/>
        </authorList>
    </citation>
    <scope>NUCLEOTIDE SEQUENCE [LARGE SCALE GENOMIC DNA]</scope>
    <source>
        <strain evidence="8 9">GYP-17</strain>
    </source>
</reference>
<dbReference type="Proteomes" id="UP000288405">
    <property type="component" value="Unassembled WGS sequence"/>
</dbReference>
<dbReference type="PANTHER" id="PTHR33452:SF4">
    <property type="entry name" value="BLL4328 PROTEIN"/>
    <property type="match status" value="1"/>
</dbReference>
<comment type="subcellular location">
    <subcellularLocation>
        <location evidence="1">Cell membrane</location>
        <topology evidence="1">Multi-pass membrane protein</topology>
    </subcellularLocation>
</comment>
<dbReference type="AlphaFoldDB" id="A0A432WDN8"/>
<feature type="transmembrane region" description="Helical" evidence="7">
    <location>
        <begin position="110"/>
        <end position="130"/>
    </location>
</feature>